<sequence length="61" mass="7197">MMLNTRAFKRVDDLACALESADREDAALPRRDKARRMEERLRAIGREKDVPLELRTWNGPW</sequence>
<dbReference type="RefSeq" id="WP_012799580.1">
    <property type="nucleotide sequence ID" value="NC_013165.1"/>
</dbReference>
<organism evidence="1 2">
    <name type="scientific">Slackia heliotrinireducens (strain ATCC 29202 / DSM 20476 / NCTC 11029 / RHS 1)</name>
    <name type="common">Peptococcus heliotrinreducens</name>
    <dbReference type="NCBI Taxonomy" id="471855"/>
    <lineage>
        <taxon>Bacteria</taxon>
        <taxon>Bacillati</taxon>
        <taxon>Actinomycetota</taxon>
        <taxon>Coriobacteriia</taxon>
        <taxon>Eggerthellales</taxon>
        <taxon>Eggerthellaceae</taxon>
        <taxon>Slackia</taxon>
    </lineage>
</organism>
<dbReference type="AlphaFoldDB" id="C7N2H4"/>
<gene>
    <name evidence="1" type="ordered locus">Shel_24740</name>
</gene>
<dbReference type="EMBL" id="CP001684">
    <property type="protein sequence ID" value="ACV23482.1"/>
    <property type="molecule type" value="Genomic_DNA"/>
</dbReference>
<accession>C7N2H4</accession>
<evidence type="ECO:0000313" key="1">
    <source>
        <dbReference type="EMBL" id="ACV23482.1"/>
    </source>
</evidence>
<reference evidence="1 2" key="1">
    <citation type="journal article" date="2009" name="Stand. Genomic Sci.">
        <title>Complete genome sequence of Slackia heliotrinireducens type strain (RHS 1).</title>
        <authorList>
            <person name="Pukall R."/>
            <person name="Lapidus A."/>
            <person name="Nolan M."/>
            <person name="Copeland A."/>
            <person name="Glavina Del Rio T."/>
            <person name="Lucas S."/>
            <person name="Chen F."/>
            <person name="Tice H."/>
            <person name="Cheng J.F."/>
            <person name="Chertkov O."/>
            <person name="Bruce D."/>
            <person name="Goodwin L."/>
            <person name="Kuske C."/>
            <person name="Brettin T."/>
            <person name="Detter J.C."/>
            <person name="Han C."/>
            <person name="Pitluck S."/>
            <person name="Pati A."/>
            <person name="Mavrommatis K."/>
            <person name="Ivanova N."/>
            <person name="Ovchinnikova G."/>
            <person name="Chen A."/>
            <person name="Palaniappan K."/>
            <person name="Schneider S."/>
            <person name="Rohde M."/>
            <person name="Chain P."/>
            <person name="D'haeseleer P."/>
            <person name="Goker M."/>
            <person name="Bristow J."/>
            <person name="Eisen J.A."/>
            <person name="Markowitz V."/>
            <person name="Kyrpides N.C."/>
            <person name="Klenk H.P."/>
            <person name="Hugenholtz P."/>
        </authorList>
    </citation>
    <scope>NUCLEOTIDE SEQUENCE [LARGE SCALE GENOMIC DNA]</scope>
    <source>
        <strain evidence="2">ATCC 29202 / DSM 20476 / NCTC 11029 / RHS 1</strain>
    </source>
</reference>
<dbReference type="KEGG" id="shi:Shel_24740"/>
<dbReference type="HOGENOM" id="CLU_2920328_0_0_11"/>
<dbReference type="Proteomes" id="UP000002026">
    <property type="component" value="Chromosome"/>
</dbReference>
<keyword evidence="2" id="KW-1185">Reference proteome</keyword>
<evidence type="ECO:0000313" key="2">
    <source>
        <dbReference type="Proteomes" id="UP000002026"/>
    </source>
</evidence>
<proteinExistence type="predicted"/>
<name>C7N2H4_SLAHD</name>
<dbReference type="STRING" id="471855.Shel_24740"/>
<protein>
    <submittedName>
        <fullName evidence="1">Uncharacterized protein</fullName>
    </submittedName>
</protein>